<keyword evidence="5" id="KW-1015">Disulfide bond</keyword>
<dbReference type="InterPro" id="IPR017941">
    <property type="entry name" value="Rieske_2Fe-2S"/>
</dbReference>
<dbReference type="EMBL" id="JAOPKB010000012">
    <property type="protein sequence ID" value="MCU4974566.1"/>
    <property type="molecule type" value="Genomic_DNA"/>
</dbReference>
<evidence type="ECO:0000256" key="4">
    <source>
        <dbReference type="ARBA" id="ARBA00023014"/>
    </source>
</evidence>
<dbReference type="PANTHER" id="PTHR10134">
    <property type="entry name" value="CYTOCHROME B-C1 COMPLEX SUBUNIT RIESKE, MITOCHONDRIAL"/>
    <property type="match status" value="1"/>
</dbReference>
<dbReference type="Proteomes" id="UP001320972">
    <property type="component" value="Unassembled WGS sequence"/>
</dbReference>
<reference evidence="7 9" key="1">
    <citation type="submission" date="2022-09" db="EMBL/GenBank/DDBJ databases">
        <title>Enrichment on poylsaccharides allowed isolation of novel metabolic and taxonomic groups of Haloarchaea.</title>
        <authorList>
            <person name="Sorokin D.Y."/>
            <person name="Elcheninov A.G."/>
            <person name="Khizhniak T.V."/>
            <person name="Kolganova T.V."/>
            <person name="Kublanov I.V."/>
        </authorList>
    </citation>
    <scope>NUCLEOTIDE SEQUENCE</scope>
    <source>
        <strain evidence="8 9">AArc-m2/3/4</strain>
        <strain evidence="7">AArc-xg1-1</strain>
    </source>
</reference>
<name>A0AAP2YYB8_9EURY</name>
<keyword evidence="4" id="KW-0411">Iron-sulfur</keyword>
<dbReference type="GO" id="GO:0051537">
    <property type="term" value="F:2 iron, 2 sulfur cluster binding"/>
    <property type="evidence" value="ECO:0007669"/>
    <property type="project" value="UniProtKB-KW"/>
</dbReference>
<gene>
    <name evidence="8" type="ORF">OB955_17745</name>
    <name evidence="7" type="ORF">OB960_10250</name>
</gene>
<evidence type="ECO:0000259" key="6">
    <source>
        <dbReference type="PROSITE" id="PS51296"/>
    </source>
</evidence>
<keyword evidence="1" id="KW-0001">2Fe-2S</keyword>
<evidence type="ECO:0000313" key="9">
    <source>
        <dbReference type="Proteomes" id="UP001320972"/>
    </source>
</evidence>
<organism evidence="7 10">
    <name type="scientific">Natronoglomus mannanivorans</name>
    <dbReference type="NCBI Taxonomy" id="2979990"/>
    <lineage>
        <taxon>Archaea</taxon>
        <taxon>Methanobacteriati</taxon>
        <taxon>Methanobacteriota</taxon>
        <taxon>Stenosarchaea group</taxon>
        <taxon>Halobacteria</taxon>
        <taxon>Halobacteriales</taxon>
        <taxon>Natrialbaceae</taxon>
        <taxon>Natronoglomus</taxon>
    </lineage>
</organism>
<evidence type="ECO:0000256" key="5">
    <source>
        <dbReference type="ARBA" id="ARBA00023157"/>
    </source>
</evidence>
<accession>A0AAP2YYB8</accession>
<dbReference type="InterPro" id="IPR036922">
    <property type="entry name" value="Rieske_2Fe-2S_sf"/>
</dbReference>
<evidence type="ECO:0000256" key="1">
    <source>
        <dbReference type="ARBA" id="ARBA00022714"/>
    </source>
</evidence>
<dbReference type="Proteomes" id="UP001321018">
    <property type="component" value="Unassembled WGS sequence"/>
</dbReference>
<dbReference type="SUPFAM" id="SSF50022">
    <property type="entry name" value="ISP domain"/>
    <property type="match status" value="1"/>
</dbReference>
<evidence type="ECO:0000256" key="2">
    <source>
        <dbReference type="ARBA" id="ARBA00022723"/>
    </source>
</evidence>
<dbReference type="RefSeq" id="WP_338003608.1">
    <property type="nucleotide sequence ID" value="NZ_JAOPKA010000005.1"/>
</dbReference>
<dbReference type="Gene3D" id="2.102.10.10">
    <property type="entry name" value="Rieske [2Fe-2S] iron-sulphur domain"/>
    <property type="match status" value="1"/>
</dbReference>
<keyword evidence="3" id="KW-0408">Iron</keyword>
<dbReference type="InterPro" id="IPR014349">
    <property type="entry name" value="Rieske_Fe-S_prot"/>
</dbReference>
<evidence type="ECO:0000313" key="7">
    <source>
        <dbReference type="EMBL" id="MCU4741776.1"/>
    </source>
</evidence>
<evidence type="ECO:0000313" key="10">
    <source>
        <dbReference type="Proteomes" id="UP001321018"/>
    </source>
</evidence>
<dbReference type="EMBL" id="JAOPKA010000005">
    <property type="protein sequence ID" value="MCU4741776.1"/>
    <property type="molecule type" value="Genomic_DNA"/>
</dbReference>
<evidence type="ECO:0000256" key="3">
    <source>
        <dbReference type="ARBA" id="ARBA00023004"/>
    </source>
</evidence>
<keyword evidence="2" id="KW-0479">Metal-binding</keyword>
<dbReference type="PROSITE" id="PS51296">
    <property type="entry name" value="RIESKE"/>
    <property type="match status" value="1"/>
</dbReference>
<evidence type="ECO:0000313" key="8">
    <source>
        <dbReference type="EMBL" id="MCU4974566.1"/>
    </source>
</evidence>
<dbReference type="AlphaFoldDB" id="A0AAP2YYB8"/>
<keyword evidence="9" id="KW-1185">Reference proteome</keyword>
<protein>
    <submittedName>
        <fullName evidence="7">Rieske 2Fe-2S domain-containing protein</fullName>
    </submittedName>
</protein>
<feature type="domain" description="Rieske" evidence="6">
    <location>
        <begin position="202"/>
        <end position="288"/>
    </location>
</feature>
<sequence>MANDDNYPVESDRRRFVKGVVGGAALSGLLTVGAVSVTLTTTPSGGGGGTMDYRGAARELGPAPRGLPQIPIEIDDDGYVQGMWPEPETVEEGGVEFEVSQTEFEVDGETVTYSTEWFQYCGLQTFDGIRPDADQDAYLRYDEAVPTNDYPWMENISPGSQIHVDDFEDYEDWGNDVGDAGIGQPATATWRSQDVPPEQKIPVLLIRSEEIEAMAEEDEWIAQTCPEGFVAFINKCTHFCCVPGYKRLGESANYDAENKIYCNCHQSVYNPFNIIEERFVSLPRPEDD</sequence>
<dbReference type="GO" id="GO:0046872">
    <property type="term" value="F:metal ion binding"/>
    <property type="evidence" value="ECO:0007669"/>
    <property type="project" value="UniProtKB-KW"/>
</dbReference>
<comment type="caution">
    <text evidence="7">The sequence shown here is derived from an EMBL/GenBank/DDBJ whole genome shotgun (WGS) entry which is preliminary data.</text>
</comment>
<proteinExistence type="predicted"/>